<evidence type="ECO:0000313" key="2">
    <source>
        <dbReference type="Proteomes" id="UP001497680"/>
    </source>
</evidence>
<protein>
    <submittedName>
        <fullName evidence="1">Uncharacterized protein</fullName>
    </submittedName>
</protein>
<proteinExistence type="predicted"/>
<dbReference type="EMBL" id="MU394281">
    <property type="protein sequence ID" value="KAI6093333.1"/>
    <property type="molecule type" value="Genomic_DNA"/>
</dbReference>
<name>A0ACC0DL50_9PEZI</name>
<gene>
    <name evidence="1" type="ORF">F4821DRAFT_222705</name>
</gene>
<sequence length="516" mass="57877">MLYIMNHLGRVSNIMAINPLVSPSFHPPLSLPRYSMSPPTDRFKKLSLESMPPTTRLQSRLQQVEVEAEVDEVEDSSSSSSSSEEGSEEEPDDFDVDSEEEVMVSPSRLKYSLDLLDDAARDSVVKATEIPSQFTLRGCQPGDQRCLFLITEPAEYTVRTGSEASGYGVPSCTCESGESPCRHILWLFDQITSQVLGARGSPYMLTRNGYPAELGNPYDAIADFHLDMLADSLHCDIVGQSEDPNPRRVRETRDILASLNDVPPDEYRPDLFDKYNKNHDDNSKDKDNDNARPRKRKRTIARGDLEKTVARMLLRNDDVFHSFLSSMRGNEMRFRSLQLRAEAALAGLTQYTNDPALQNVAKPKDVAWCAKHLEYVTRQIRNVIHTTDRPLETRELRAAARTAVYVLEQVVLHHNRDVGPADLPADRRNLYRRLVGNDDNGDFVVDVLASIPPEVLAPWVDDLGTIERRIAELGAPAAYLARLRSLLGHLKSRDAVAGSKRGSPSQGPDRRVKRAR</sequence>
<accession>A0ACC0DL50</accession>
<keyword evidence="2" id="KW-1185">Reference proteome</keyword>
<organism evidence="1 2">
    <name type="scientific">Hypoxylon rubiginosum</name>
    <dbReference type="NCBI Taxonomy" id="110542"/>
    <lineage>
        <taxon>Eukaryota</taxon>
        <taxon>Fungi</taxon>
        <taxon>Dikarya</taxon>
        <taxon>Ascomycota</taxon>
        <taxon>Pezizomycotina</taxon>
        <taxon>Sordariomycetes</taxon>
        <taxon>Xylariomycetidae</taxon>
        <taxon>Xylariales</taxon>
        <taxon>Hypoxylaceae</taxon>
        <taxon>Hypoxylon</taxon>
    </lineage>
</organism>
<reference evidence="1 2" key="1">
    <citation type="journal article" date="2022" name="New Phytol.">
        <title>Ecological generalism drives hyperdiversity of secondary metabolite gene clusters in xylarialean endophytes.</title>
        <authorList>
            <person name="Franco M.E.E."/>
            <person name="Wisecaver J.H."/>
            <person name="Arnold A.E."/>
            <person name="Ju Y.M."/>
            <person name="Slot J.C."/>
            <person name="Ahrendt S."/>
            <person name="Moore L.P."/>
            <person name="Eastman K.E."/>
            <person name="Scott K."/>
            <person name="Konkel Z."/>
            <person name="Mondo S.J."/>
            <person name="Kuo A."/>
            <person name="Hayes R.D."/>
            <person name="Haridas S."/>
            <person name="Andreopoulos B."/>
            <person name="Riley R."/>
            <person name="LaButti K."/>
            <person name="Pangilinan J."/>
            <person name="Lipzen A."/>
            <person name="Amirebrahimi M."/>
            <person name="Yan J."/>
            <person name="Adam C."/>
            <person name="Keymanesh K."/>
            <person name="Ng V."/>
            <person name="Louie K."/>
            <person name="Northen T."/>
            <person name="Drula E."/>
            <person name="Henrissat B."/>
            <person name="Hsieh H.M."/>
            <person name="Youens-Clark K."/>
            <person name="Lutzoni F."/>
            <person name="Miadlikowska J."/>
            <person name="Eastwood D.C."/>
            <person name="Hamelin R.C."/>
            <person name="Grigoriev I.V."/>
            <person name="U'Ren J.M."/>
        </authorList>
    </citation>
    <scope>NUCLEOTIDE SEQUENCE [LARGE SCALE GENOMIC DNA]</scope>
    <source>
        <strain evidence="1 2">ER1909</strain>
    </source>
</reference>
<evidence type="ECO:0000313" key="1">
    <source>
        <dbReference type="EMBL" id="KAI6093333.1"/>
    </source>
</evidence>
<dbReference type="Proteomes" id="UP001497680">
    <property type="component" value="Unassembled WGS sequence"/>
</dbReference>
<comment type="caution">
    <text evidence="1">The sequence shown here is derived from an EMBL/GenBank/DDBJ whole genome shotgun (WGS) entry which is preliminary data.</text>
</comment>